<dbReference type="SUPFAM" id="SSF47413">
    <property type="entry name" value="lambda repressor-like DNA-binding domains"/>
    <property type="match status" value="1"/>
</dbReference>
<name>A0A0F5JWK4_9BURK</name>
<accession>A0A0F5JWK4</accession>
<dbReference type="GO" id="GO:0003677">
    <property type="term" value="F:DNA binding"/>
    <property type="evidence" value="ECO:0007669"/>
    <property type="project" value="InterPro"/>
</dbReference>
<organism evidence="2 3">
    <name type="scientific">Robbsia andropogonis</name>
    <dbReference type="NCBI Taxonomy" id="28092"/>
    <lineage>
        <taxon>Bacteria</taxon>
        <taxon>Pseudomonadati</taxon>
        <taxon>Pseudomonadota</taxon>
        <taxon>Betaproteobacteria</taxon>
        <taxon>Burkholderiales</taxon>
        <taxon>Burkholderiaceae</taxon>
        <taxon>Robbsia</taxon>
    </lineage>
</organism>
<dbReference type="InterPro" id="IPR001387">
    <property type="entry name" value="Cro/C1-type_HTH"/>
</dbReference>
<dbReference type="SMART" id="SM00530">
    <property type="entry name" value="HTH_XRE"/>
    <property type="match status" value="1"/>
</dbReference>
<proteinExistence type="predicted"/>
<evidence type="ECO:0000313" key="2">
    <source>
        <dbReference type="EMBL" id="KKB62085.1"/>
    </source>
</evidence>
<dbReference type="CDD" id="cd00093">
    <property type="entry name" value="HTH_XRE"/>
    <property type="match status" value="1"/>
</dbReference>
<evidence type="ECO:0000259" key="1">
    <source>
        <dbReference type="PROSITE" id="PS50943"/>
    </source>
</evidence>
<dbReference type="RefSeq" id="WP_024902883.1">
    <property type="nucleotide sequence ID" value="NZ_CADFGU010000002.1"/>
</dbReference>
<gene>
    <name evidence="2" type="ORF">WM40_19520</name>
</gene>
<comment type="caution">
    <text evidence="2">The sequence shown here is derived from an EMBL/GenBank/DDBJ whole genome shotgun (WGS) entry which is preliminary data.</text>
</comment>
<dbReference type="OrthoDB" id="9009444at2"/>
<sequence length="96" mass="10921">MLLHKSIDTVIQERLEEDAVRRTFSTRLDMTLKRKKLSSSRIARQLGVAVQHLQLWRAGVTVPTIRQVRRLSALLDVPMDWLCAVGEPKMAGLSVQ</sequence>
<dbReference type="STRING" id="28092.WM40_19520"/>
<evidence type="ECO:0000313" key="3">
    <source>
        <dbReference type="Proteomes" id="UP000033618"/>
    </source>
</evidence>
<keyword evidence="3" id="KW-1185">Reference proteome</keyword>
<dbReference type="PROSITE" id="PS50943">
    <property type="entry name" value="HTH_CROC1"/>
    <property type="match status" value="1"/>
</dbReference>
<feature type="domain" description="HTH cro/C1-type" evidence="1">
    <location>
        <begin position="33"/>
        <end position="82"/>
    </location>
</feature>
<dbReference type="InterPro" id="IPR010982">
    <property type="entry name" value="Lambda_DNA-bd_dom_sf"/>
</dbReference>
<dbReference type="Pfam" id="PF01381">
    <property type="entry name" value="HTH_3"/>
    <property type="match status" value="1"/>
</dbReference>
<dbReference type="AlphaFoldDB" id="A0A0F5JWK4"/>
<dbReference type="PATRIC" id="fig|28092.6.peg.4577"/>
<reference evidence="2 3" key="1">
    <citation type="submission" date="2015-03" db="EMBL/GenBank/DDBJ databases">
        <title>Draft Genome Sequence of Burkholderia andropogonis type strain ICMP2807, isolated from Sorghum bicolor.</title>
        <authorList>
            <person name="Lopes-Santos L."/>
            <person name="Castro D.B."/>
            <person name="Ottoboni L.M."/>
            <person name="Park D."/>
            <person name="Weirc B.S."/>
            <person name="Destefano S.A."/>
        </authorList>
    </citation>
    <scope>NUCLEOTIDE SEQUENCE [LARGE SCALE GENOMIC DNA]</scope>
    <source>
        <strain evidence="2 3">ICMP2807</strain>
    </source>
</reference>
<dbReference type="EMBL" id="LAQU01000025">
    <property type="protein sequence ID" value="KKB62085.1"/>
    <property type="molecule type" value="Genomic_DNA"/>
</dbReference>
<protein>
    <recommendedName>
        <fullName evidence="1">HTH cro/C1-type domain-containing protein</fullName>
    </recommendedName>
</protein>
<dbReference type="Proteomes" id="UP000033618">
    <property type="component" value="Unassembled WGS sequence"/>
</dbReference>
<dbReference type="Gene3D" id="1.10.260.40">
    <property type="entry name" value="lambda repressor-like DNA-binding domains"/>
    <property type="match status" value="1"/>
</dbReference>